<feature type="transmembrane region" description="Helical" evidence="1">
    <location>
        <begin position="38"/>
        <end position="58"/>
    </location>
</feature>
<evidence type="ECO:0008006" key="4">
    <source>
        <dbReference type="Google" id="ProtNLM"/>
    </source>
</evidence>
<keyword evidence="1" id="KW-0812">Transmembrane</keyword>
<dbReference type="AlphaFoldDB" id="A0A1C7E9L4"/>
<proteinExistence type="predicted"/>
<keyword evidence="3" id="KW-1185">Reference proteome</keyword>
<name>A0A1C7E9L4_9BACL</name>
<dbReference type="KEGG" id="ppla:BBI15_07800"/>
<dbReference type="EMBL" id="CP016539">
    <property type="protein sequence ID" value="ANU20122.1"/>
    <property type="molecule type" value="Genomic_DNA"/>
</dbReference>
<protein>
    <recommendedName>
        <fullName evidence="4">Histidine kinase</fullName>
    </recommendedName>
</protein>
<feature type="transmembrane region" description="Helical" evidence="1">
    <location>
        <begin position="70"/>
        <end position="91"/>
    </location>
</feature>
<accession>A0A1C7E9L4</accession>
<gene>
    <name evidence="2" type="ORF">BBI15_07800</name>
</gene>
<dbReference type="Proteomes" id="UP000092650">
    <property type="component" value="Chromosome"/>
</dbReference>
<evidence type="ECO:0000313" key="2">
    <source>
        <dbReference type="EMBL" id="ANU20122.1"/>
    </source>
</evidence>
<evidence type="ECO:0000256" key="1">
    <source>
        <dbReference type="SAM" id="Phobius"/>
    </source>
</evidence>
<organism evidence="2 3">
    <name type="scientific">Planococcus plakortidis</name>
    <dbReference type="NCBI Taxonomy" id="1038856"/>
    <lineage>
        <taxon>Bacteria</taxon>
        <taxon>Bacillati</taxon>
        <taxon>Bacillota</taxon>
        <taxon>Bacilli</taxon>
        <taxon>Bacillales</taxon>
        <taxon>Caryophanaceae</taxon>
        <taxon>Planococcus</taxon>
    </lineage>
</organism>
<evidence type="ECO:0000313" key="3">
    <source>
        <dbReference type="Proteomes" id="UP000092650"/>
    </source>
</evidence>
<dbReference type="RefSeq" id="WP_068869914.1">
    <property type="nucleotide sequence ID" value="NZ_CP016539.2"/>
</dbReference>
<dbReference type="STRING" id="1038856.BBI15_07800"/>
<reference evidence="2" key="1">
    <citation type="submission" date="2016-10" db="EMBL/GenBank/DDBJ databases">
        <authorList>
            <person name="See-Too W.S."/>
        </authorList>
    </citation>
    <scope>NUCLEOTIDE SEQUENCE [LARGE SCALE GENOMIC DNA]</scope>
    <source>
        <strain evidence="2">DSM 23997</strain>
    </source>
</reference>
<keyword evidence="1" id="KW-1133">Transmembrane helix</keyword>
<keyword evidence="1" id="KW-0472">Membrane</keyword>
<sequence length="92" mass="9897">MKNSLNTIYLLLSLLVSLLMVFLDPIAAASSEAVAGVLIYLILFGAAITLIFSMMFILNKIKRNLVSASAFAITFINMAIIALVLIFGSLLS</sequence>